<reference evidence="4 5" key="1">
    <citation type="submission" date="2017-04" db="EMBL/GenBank/DDBJ databases">
        <title>Draft genome sequence of Tuber borchii Vittad., a whitish edible truffle.</title>
        <authorList>
            <consortium name="DOE Joint Genome Institute"/>
            <person name="Murat C."/>
            <person name="Kuo A."/>
            <person name="Barry K.W."/>
            <person name="Clum A."/>
            <person name="Dockter R.B."/>
            <person name="Fauchery L."/>
            <person name="Iotti M."/>
            <person name="Kohler A."/>
            <person name="Labutti K."/>
            <person name="Lindquist E.A."/>
            <person name="Lipzen A."/>
            <person name="Ohm R.A."/>
            <person name="Wang M."/>
            <person name="Grigoriev I.V."/>
            <person name="Zambonelli A."/>
            <person name="Martin F.M."/>
        </authorList>
    </citation>
    <scope>NUCLEOTIDE SEQUENCE [LARGE SCALE GENOMIC DNA]</scope>
    <source>
        <strain evidence="4 5">Tbo3840</strain>
    </source>
</reference>
<feature type="domain" description="Acyl-CoA thioesterase-like N-terminal HotDog" evidence="2">
    <location>
        <begin position="39"/>
        <end position="129"/>
    </location>
</feature>
<organism evidence="4 5">
    <name type="scientific">Tuber borchii</name>
    <name type="common">White truffle</name>
    <dbReference type="NCBI Taxonomy" id="42251"/>
    <lineage>
        <taxon>Eukaryota</taxon>
        <taxon>Fungi</taxon>
        <taxon>Dikarya</taxon>
        <taxon>Ascomycota</taxon>
        <taxon>Pezizomycotina</taxon>
        <taxon>Pezizomycetes</taxon>
        <taxon>Pezizales</taxon>
        <taxon>Tuberaceae</taxon>
        <taxon>Tuber</taxon>
    </lineage>
</organism>
<evidence type="ECO:0000256" key="1">
    <source>
        <dbReference type="SAM" id="MobiDB-lite"/>
    </source>
</evidence>
<dbReference type="Pfam" id="PF13622">
    <property type="entry name" value="4HBT_3"/>
    <property type="match status" value="1"/>
</dbReference>
<comment type="caution">
    <text evidence="4">The sequence shown here is derived from an EMBL/GenBank/DDBJ whole genome shotgun (WGS) entry which is preliminary data.</text>
</comment>
<protein>
    <submittedName>
        <fullName evidence="4">Thioesterase-like superfamily-domain-containing protein</fullName>
    </submittedName>
</protein>
<sequence length="306" mass="34087">MSLWPNKPIFEPDFKYSSLDEAIAIDTVNIKAGEYLATLPRDWCIGLVPHGGYLTSLLLHAGTKHMTSHPELSKLNQPHPIHSAVTFLSRCAPGQARLVAAALKTGRQYTFLRVSLYQGVLCLEANIAFTHMAEHQNGPTLRTIPPPPPPRSDGPWDTTAGDPLHDVRPVAKKLLYKATSGSHFGSDRENSPSVREDWVKMADGSKFSITSLGYLSDMFLPLPENYAEMGRTHWYPTLALSIEVKRGPERGGWDVLFRRIESRVIENGRMDITVDMYDEEGRIVAISHHVAIIVDAARNRTKVAKL</sequence>
<dbReference type="Pfam" id="PF20789">
    <property type="entry name" value="4HBT_3C"/>
    <property type="match status" value="1"/>
</dbReference>
<dbReference type="InterPro" id="IPR042171">
    <property type="entry name" value="Acyl-CoA_hotdog"/>
</dbReference>
<dbReference type="PANTHER" id="PTHR38110">
    <property type="entry name" value="CHROMOSOME 23, WHOLE GENOME SHOTGUN SEQUENCE"/>
    <property type="match status" value="1"/>
</dbReference>
<evidence type="ECO:0000259" key="2">
    <source>
        <dbReference type="Pfam" id="PF13622"/>
    </source>
</evidence>
<evidence type="ECO:0000259" key="3">
    <source>
        <dbReference type="Pfam" id="PF20789"/>
    </source>
</evidence>
<dbReference type="InterPro" id="IPR049450">
    <property type="entry name" value="ACOT8-like_C"/>
</dbReference>
<keyword evidence="5" id="KW-1185">Reference proteome</keyword>
<dbReference type="InterPro" id="IPR029069">
    <property type="entry name" value="HotDog_dom_sf"/>
</dbReference>
<dbReference type="AlphaFoldDB" id="A0A2T6ZHB8"/>
<feature type="domain" description="Acyl-CoA thioesterase-like C-terminal" evidence="3">
    <location>
        <begin position="168"/>
        <end position="293"/>
    </location>
</feature>
<dbReference type="EMBL" id="NESQ01000266">
    <property type="protein sequence ID" value="PUU74869.1"/>
    <property type="molecule type" value="Genomic_DNA"/>
</dbReference>
<evidence type="ECO:0000313" key="4">
    <source>
        <dbReference type="EMBL" id="PUU74869.1"/>
    </source>
</evidence>
<feature type="region of interest" description="Disordered" evidence="1">
    <location>
        <begin position="138"/>
        <end position="158"/>
    </location>
</feature>
<dbReference type="InterPro" id="IPR049449">
    <property type="entry name" value="TesB_ACOT8-like_N"/>
</dbReference>
<dbReference type="Proteomes" id="UP000244722">
    <property type="component" value="Unassembled WGS sequence"/>
</dbReference>
<gene>
    <name evidence="4" type="ORF">B9Z19DRAFT_997561</name>
</gene>
<dbReference type="InterPro" id="IPR052389">
    <property type="entry name" value="Sec_Metab_Biosynth-Assoc"/>
</dbReference>
<proteinExistence type="predicted"/>
<dbReference type="OrthoDB" id="2532955at2759"/>
<name>A0A2T6ZHB8_TUBBO</name>
<accession>A0A2T6ZHB8</accession>
<dbReference type="SUPFAM" id="SSF54637">
    <property type="entry name" value="Thioesterase/thiol ester dehydrase-isomerase"/>
    <property type="match status" value="2"/>
</dbReference>
<dbReference type="PANTHER" id="PTHR38110:SF1">
    <property type="entry name" value="THIOESTERASE DOMAIN-CONTAINING PROTEIN"/>
    <property type="match status" value="1"/>
</dbReference>
<evidence type="ECO:0000313" key="5">
    <source>
        <dbReference type="Proteomes" id="UP000244722"/>
    </source>
</evidence>
<dbReference type="STRING" id="42251.A0A2T6ZHB8"/>
<dbReference type="Gene3D" id="2.40.160.210">
    <property type="entry name" value="Acyl-CoA thioesterase, double hotdog domain"/>
    <property type="match status" value="1"/>
</dbReference>